<accession>D2SGY9</accession>
<reference evidence="1 2" key="1">
    <citation type="journal article" date="2010" name="Stand. Genomic Sci.">
        <title>Complete genome sequence of Geodermatophilus obscurus type strain (G-20).</title>
        <authorList>
            <person name="Ivanova N."/>
            <person name="Sikorski J."/>
            <person name="Jando M."/>
            <person name="Munk C."/>
            <person name="Lapidus A."/>
            <person name="Glavina Del Rio T."/>
            <person name="Copeland A."/>
            <person name="Tice H."/>
            <person name="Cheng J.-F."/>
            <person name="Lucas S."/>
            <person name="Chen F."/>
            <person name="Nolan M."/>
            <person name="Bruce D."/>
            <person name="Goodwin L."/>
            <person name="Pitluck S."/>
            <person name="Mavromatis K."/>
            <person name="Mikhailova N."/>
            <person name="Pati A."/>
            <person name="Chen A."/>
            <person name="Palaniappan K."/>
            <person name="Land M."/>
            <person name="Hauser L."/>
            <person name="Chang Y.-J."/>
            <person name="Jeffries C.D."/>
            <person name="Meincke L."/>
            <person name="Brettin T."/>
            <person name="Detter J.C."/>
            <person name="Detter J.C."/>
            <person name="Rohde M."/>
            <person name="Goeker M."/>
            <person name="Bristow J."/>
            <person name="Eisen J.A."/>
            <person name="Markowitz V."/>
            <person name="Hugenholtz P."/>
            <person name="Kyrpides N.C."/>
            <person name="Klenk H.-P."/>
        </authorList>
    </citation>
    <scope>NUCLEOTIDE SEQUENCE [LARGE SCALE GENOMIC DNA]</scope>
    <source>
        <strain evidence="2">ATCC 25078 / DSM 43160 / JCM 3152 / KCC A-0152 / KCTC 9177 / NBRC 13315 / NRRL B-3577 / G-20</strain>
    </source>
</reference>
<proteinExistence type="predicted"/>
<dbReference type="KEGG" id="gob:Gobs_2303"/>
<protein>
    <submittedName>
        <fullName evidence="1">Uncharacterized protein</fullName>
    </submittedName>
</protein>
<dbReference type="Proteomes" id="UP000001382">
    <property type="component" value="Chromosome"/>
</dbReference>
<name>D2SGY9_GEOOG</name>
<keyword evidence="2" id="KW-1185">Reference proteome</keyword>
<evidence type="ECO:0000313" key="1">
    <source>
        <dbReference type="EMBL" id="ADB74982.1"/>
    </source>
</evidence>
<evidence type="ECO:0000313" key="2">
    <source>
        <dbReference type="Proteomes" id="UP000001382"/>
    </source>
</evidence>
<dbReference type="AlphaFoldDB" id="D2SGY9"/>
<reference evidence="2" key="2">
    <citation type="submission" date="2010-01" db="EMBL/GenBank/DDBJ databases">
        <title>The complete genome of Geodermatophilus obscurus DSM 43160.</title>
        <authorList>
            <consortium name="US DOE Joint Genome Institute (JGI-PGF)"/>
            <person name="Lucas S."/>
            <person name="Copeland A."/>
            <person name="Lapidus A."/>
            <person name="Glavina del Rio T."/>
            <person name="Dalin E."/>
            <person name="Tice H."/>
            <person name="Bruce D."/>
            <person name="Goodwin L."/>
            <person name="Pitluck S."/>
            <person name="Kyrpides N."/>
            <person name="Mavromatis K."/>
            <person name="Ivanova N."/>
            <person name="Munk A.C."/>
            <person name="Brettin T."/>
            <person name="Detter J.C."/>
            <person name="Han C."/>
            <person name="Larimer F."/>
            <person name="Land M."/>
            <person name="Hauser L."/>
            <person name="Markowitz V."/>
            <person name="Cheng J.-F."/>
            <person name="Hugenholtz P."/>
            <person name="Woyke T."/>
            <person name="Wu D."/>
            <person name="Jando M."/>
            <person name="Schneider S."/>
            <person name="Klenk H.-P."/>
            <person name="Eisen J.A."/>
        </authorList>
    </citation>
    <scope>NUCLEOTIDE SEQUENCE [LARGE SCALE GENOMIC DNA]</scope>
    <source>
        <strain evidence="2">ATCC 25078 / DSM 43160 / JCM 3152 / KCC A-0152 / KCTC 9177 / NBRC 13315 / NRRL B-3577 / G-20</strain>
    </source>
</reference>
<sequence length="30" mass="3305">MACPTVAAQPVRVLRDAGARRIHLRPVPRP</sequence>
<dbReference type="EMBL" id="CP001867">
    <property type="protein sequence ID" value="ADB74982.1"/>
    <property type="molecule type" value="Genomic_DNA"/>
</dbReference>
<gene>
    <name evidence="1" type="ordered locus">Gobs_2303</name>
</gene>
<organism evidence="1 2">
    <name type="scientific">Geodermatophilus obscurus (strain ATCC 25078 / DSM 43160 / JCM 3152 / CCUG 61914 / KCC A-0152 / KCTC 9177 / NBRC 13315 / NRRL B-3577 / G-20)</name>
    <dbReference type="NCBI Taxonomy" id="526225"/>
    <lineage>
        <taxon>Bacteria</taxon>
        <taxon>Bacillati</taxon>
        <taxon>Actinomycetota</taxon>
        <taxon>Actinomycetes</taxon>
        <taxon>Geodermatophilales</taxon>
        <taxon>Geodermatophilaceae</taxon>
        <taxon>Geodermatophilus</taxon>
    </lineage>
</organism>
<dbReference type="STRING" id="526225.Gobs_2303"/>
<dbReference type="HOGENOM" id="CLU_3403746_0_0_11"/>